<dbReference type="GO" id="GO:0043565">
    <property type="term" value="F:sequence-specific DNA binding"/>
    <property type="evidence" value="ECO:0007669"/>
    <property type="project" value="InterPro"/>
</dbReference>
<dbReference type="SUPFAM" id="SSF50129">
    <property type="entry name" value="GroES-like"/>
    <property type="match status" value="1"/>
</dbReference>
<dbReference type="Gene3D" id="3.40.50.720">
    <property type="entry name" value="NAD(P)-binding Rossmann-like Domain"/>
    <property type="match status" value="1"/>
</dbReference>
<dbReference type="InterPro" id="IPR020843">
    <property type="entry name" value="ER"/>
</dbReference>
<evidence type="ECO:0000256" key="6">
    <source>
        <dbReference type="RuleBase" id="RU361277"/>
    </source>
</evidence>
<dbReference type="Pfam" id="PF00107">
    <property type="entry name" value="ADH_zinc_N"/>
    <property type="match status" value="1"/>
</dbReference>
<dbReference type="Gene3D" id="3.90.180.10">
    <property type="entry name" value="Medium-chain alcohol dehydrogenases, catalytic domain"/>
    <property type="match status" value="1"/>
</dbReference>
<sequence>MTTISANTGRTVTAAVARGKGDPFTIQKARLRGPKDDEVLVRVVATGLCHTDLIVRDQYYPVPLPAVLGHEGAGVVEAVGPAVKNLQPGDHVVLTYGACGHCQPCVGGHGAYCSQFFGLNFGGADLEGHTAIEDEEGRPLHDHFFAQSSFASHALARENNAIKVSKDAPLELLGPLGCGIQTGAGAVINSLKVTPGSSFASFGAGAVGLSAVMAARVAGATTIIAIDIVPSRLELAKELGATHTIDSREGDVVETIRAITGGGVNFALESTGIARAVGCDRIARHAGRDRRGRRAAARHQGGVRHQQSATERPHDSRHRGRRQRAATLHSATRRAVSARALSVRQAREVLSGRADQRSRRGQQARRHAQADPALHARLTFRYVAAAGAGAAPCPRPLRYPRISAPLPLRVRGNGPDGRHGALNVHLTCRADCPADCPFVSPSFAARPHATTGARMNRKSATETVQASALAQLHSARERFGDGGQLPAALMPNLLPESVARSWARSRDAGVLPWQAPEYELLKGTRSVRESHEDRRLYSCIVDEIEQLWDAFGGDDWTIFCVNPHGTVVHARRSPACDDDLILPIIAGRRILESHIGTTAPSCVLHEGIEVTVANGQHYLDQFERVSCLAVPLFGLHGEVIGALDLTGTGQRDLAQVKEQFRLAALAAEQRLFATLRGCHLLRVQHDPRWLATPLAGVLAVEENGDLRAASRMARRILGLPHGAPLALRSLQDLFDDAPPALLGRLLKPQRGPQRIARADGSHVWMQYARAPLNRSTARRAGAGLTGDHSDIAPPVGAQDAAKTGASLEEHTLGAVQQAMRDHNGNVAAVARQLRISRTTVYARLRQLRETGMVSDDPHASGA</sequence>
<dbReference type="SUPFAM" id="SSF55781">
    <property type="entry name" value="GAF domain-like"/>
    <property type="match status" value="1"/>
</dbReference>
<dbReference type="InterPro" id="IPR009057">
    <property type="entry name" value="Homeodomain-like_sf"/>
</dbReference>
<dbReference type="CDD" id="cd08278">
    <property type="entry name" value="benzyl_alcohol_DH"/>
    <property type="match status" value="1"/>
</dbReference>
<comment type="cofactor">
    <cofactor evidence="1 6">
        <name>Zn(2+)</name>
        <dbReference type="ChEBI" id="CHEBI:29105"/>
    </cofactor>
</comment>
<comment type="caution">
    <text evidence="9">The sequence shown here is derived from an EMBL/GenBank/DDBJ whole genome shotgun (WGS) entry which is preliminary data.</text>
</comment>
<keyword evidence="5" id="KW-0520">NAD</keyword>
<dbReference type="Pfam" id="PF08240">
    <property type="entry name" value="ADH_N"/>
    <property type="match status" value="1"/>
</dbReference>
<dbReference type="InterPro" id="IPR029016">
    <property type="entry name" value="GAF-like_dom_sf"/>
</dbReference>
<feature type="compositionally biased region" description="Basic residues" evidence="7">
    <location>
        <begin position="315"/>
        <end position="324"/>
    </location>
</feature>
<reference evidence="9 10" key="1">
    <citation type="submission" date="2016-10" db="EMBL/GenBank/DDBJ databases">
        <authorList>
            <person name="Varghese N."/>
            <person name="Submissions S."/>
        </authorList>
    </citation>
    <scope>NUCLEOTIDE SEQUENCE [LARGE SCALE GENOMIC DNA]</scope>
    <source>
        <strain evidence="9 10">LMG 22274</strain>
    </source>
</reference>
<dbReference type="Gene3D" id="1.10.10.60">
    <property type="entry name" value="Homeodomain-like"/>
    <property type="match status" value="1"/>
</dbReference>
<gene>
    <name evidence="9" type="ORF">SAMN05216550_114109</name>
</gene>
<dbReference type="GO" id="GO:0008270">
    <property type="term" value="F:zinc ion binding"/>
    <property type="evidence" value="ECO:0007669"/>
    <property type="project" value="InterPro"/>
</dbReference>
<dbReference type="SMART" id="SM00829">
    <property type="entry name" value="PKS_ER"/>
    <property type="match status" value="1"/>
</dbReference>
<dbReference type="PANTHER" id="PTHR43880:SF12">
    <property type="entry name" value="ALCOHOL DEHYDROGENASE CLASS-3"/>
    <property type="match status" value="1"/>
</dbReference>
<keyword evidence="3 6" id="KW-0862">Zinc</keyword>
<dbReference type="InterPro" id="IPR002328">
    <property type="entry name" value="ADH_Zn_CS"/>
</dbReference>
<dbReference type="InterPro" id="IPR013154">
    <property type="entry name" value="ADH-like_N"/>
</dbReference>
<dbReference type="SUPFAM" id="SSF51735">
    <property type="entry name" value="NAD(P)-binding Rossmann-fold domains"/>
    <property type="match status" value="1"/>
</dbReference>
<dbReference type="EMBL" id="FNZM01000014">
    <property type="protein sequence ID" value="SEK04767.1"/>
    <property type="molecule type" value="Genomic_DNA"/>
</dbReference>
<dbReference type="Pfam" id="PF02954">
    <property type="entry name" value="HTH_8"/>
    <property type="match status" value="1"/>
</dbReference>
<protein>
    <submittedName>
        <fullName evidence="9">Zn-dependent alcohol dehydrogenase</fullName>
    </submittedName>
</protein>
<evidence type="ECO:0000256" key="7">
    <source>
        <dbReference type="SAM" id="MobiDB-lite"/>
    </source>
</evidence>
<evidence type="ECO:0000256" key="2">
    <source>
        <dbReference type="ARBA" id="ARBA00022723"/>
    </source>
</evidence>
<dbReference type="SUPFAM" id="SSF46689">
    <property type="entry name" value="Homeodomain-like"/>
    <property type="match status" value="1"/>
</dbReference>
<dbReference type="AlphaFoldDB" id="A0AAQ1GK45"/>
<dbReference type="Proteomes" id="UP000183529">
    <property type="component" value="Unassembled WGS sequence"/>
</dbReference>
<evidence type="ECO:0000256" key="3">
    <source>
        <dbReference type="ARBA" id="ARBA00022833"/>
    </source>
</evidence>
<dbReference type="InterPro" id="IPR003018">
    <property type="entry name" value="GAF"/>
</dbReference>
<dbReference type="InterPro" id="IPR013149">
    <property type="entry name" value="ADH-like_C"/>
</dbReference>
<evidence type="ECO:0000313" key="10">
    <source>
        <dbReference type="Proteomes" id="UP000183529"/>
    </source>
</evidence>
<dbReference type="Gene3D" id="3.30.450.40">
    <property type="match status" value="1"/>
</dbReference>
<dbReference type="GO" id="GO:0051903">
    <property type="term" value="F:S-(hydroxymethyl)glutathione dehydrogenase [NAD(P)+] activity"/>
    <property type="evidence" value="ECO:0007669"/>
    <property type="project" value="TreeGrafter"/>
</dbReference>
<dbReference type="InterPro" id="IPR011032">
    <property type="entry name" value="GroES-like_sf"/>
</dbReference>
<evidence type="ECO:0000256" key="1">
    <source>
        <dbReference type="ARBA" id="ARBA00001947"/>
    </source>
</evidence>
<dbReference type="PROSITE" id="PS00059">
    <property type="entry name" value="ADH_ZINC"/>
    <property type="match status" value="1"/>
</dbReference>
<dbReference type="InterPro" id="IPR002197">
    <property type="entry name" value="HTH_Fis"/>
</dbReference>
<proteinExistence type="inferred from homology"/>
<evidence type="ECO:0000256" key="5">
    <source>
        <dbReference type="ARBA" id="ARBA00023027"/>
    </source>
</evidence>
<name>A0AAQ1GK45_9BURK</name>
<comment type="similarity">
    <text evidence="6">Belongs to the zinc-containing alcohol dehydrogenase family.</text>
</comment>
<dbReference type="PANTHER" id="PTHR43880">
    <property type="entry name" value="ALCOHOL DEHYDROGENASE"/>
    <property type="match status" value="1"/>
</dbReference>
<feature type="compositionally biased region" description="Low complexity" evidence="7">
    <location>
        <begin position="333"/>
        <end position="344"/>
    </location>
</feature>
<dbReference type="FunFam" id="3.40.50.720:FF:000003">
    <property type="entry name" value="S-(hydroxymethyl)glutathione dehydrogenase"/>
    <property type="match status" value="1"/>
</dbReference>
<dbReference type="InterPro" id="IPR036291">
    <property type="entry name" value="NAD(P)-bd_dom_sf"/>
</dbReference>
<dbReference type="GO" id="GO:0005829">
    <property type="term" value="C:cytosol"/>
    <property type="evidence" value="ECO:0007669"/>
    <property type="project" value="TreeGrafter"/>
</dbReference>
<dbReference type="GO" id="GO:0046294">
    <property type="term" value="P:formaldehyde catabolic process"/>
    <property type="evidence" value="ECO:0007669"/>
    <property type="project" value="TreeGrafter"/>
</dbReference>
<evidence type="ECO:0000259" key="8">
    <source>
        <dbReference type="SMART" id="SM00829"/>
    </source>
</evidence>
<organism evidence="9 10">
    <name type="scientific">Paraburkholderia tropica</name>
    <dbReference type="NCBI Taxonomy" id="92647"/>
    <lineage>
        <taxon>Bacteria</taxon>
        <taxon>Pseudomonadati</taxon>
        <taxon>Pseudomonadota</taxon>
        <taxon>Betaproteobacteria</taxon>
        <taxon>Burkholderiales</taxon>
        <taxon>Burkholderiaceae</taxon>
        <taxon>Paraburkholderia</taxon>
    </lineage>
</organism>
<evidence type="ECO:0000256" key="4">
    <source>
        <dbReference type="ARBA" id="ARBA00023002"/>
    </source>
</evidence>
<accession>A0AAQ1GK45</accession>
<feature type="domain" description="Enoyl reductase (ER)" evidence="8">
    <location>
        <begin position="21"/>
        <end position="388"/>
    </location>
</feature>
<keyword evidence="2 6" id="KW-0479">Metal-binding</keyword>
<feature type="compositionally biased region" description="Basic residues" evidence="7">
    <location>
        <begin position="285"/>
        <end position="297"/>
    </location>
</feature>
<keyword evidence="4" id="KW-0560">Oxidoreductase</keyword>
<feature type="region of interest" description="Disordered" evidence="7">
    <location>
        <begin position="285"/>
        <end position="372"/>
    </location>
</feature>
<evidence type="ECO:0000313" key="9">
    <source>
        <dbReference type="EMBL" id="SEK04767.1"/>
    </source>
</evidence>
<dbReference type="Pfam" id="PF01590">
    <property type="entry name" value="GAF"/>
    <property type="match status" value="1"/>
</dbReference>